<feature type="domain" description="Fe/B12 periplasmic-binding" evidence="1">
    <location>
        <begin position="44"/>
        <end position="293"/>
    </location>
</feature>
<dbReference type="PANTHER" id="PTHR30535">
    <property type="entry name" value="VITAMIN B12-BINDING PROTEIN"/>
    <property type="match status" value="1"/>
</dbReference>
<organism evidence="2 3">
    <name type="scientific">Paenirhodobacter huangdaonensis</name>
    <dbReference type="NCBI Taxonomy" id="2501515"/>
    <lineage>
        <taxon>Bacteria</taxon>
        <taxon>Pseudomonadati</taxon>
        <taxon>Pseudomonadota</taxon>
        <taxon>Alphaproteobacteria</taxon>
        <taxon>Rhodobacterales</taxon>
        <taxon>Rhodobacter group</taxon>
        <taxon>Paenirhodobacter</taxon>
    </lineage>
</organism>
<protein>
    <submittedName>
        <fullName evidence="2">ABC transporter substrate-binding protein</fullName>
    </submittedName>
</protein>
<evidence type="ECO:0000259" key="1">
    <source>
        <dbReference type="PROSITE" id="PS50983"/>
    </source>
</evidence>
<accession>A0A443M0L9</accession>
<name>A0A443M0L9_9RHOB</name>
<evidence type="ECO:0000313" key="3">
    <source>
        <dbReference type="Proteomes" id="UP000288071"/>
    </source>
</evidence>
<dbReference type="PANTHER" id="PTHR30535:SF4">
    <property type="entry name" value="HEMIN-BINDING PERIPLASMIC PROTEIN HMUT"/>
    <property type="match status" value="1"/>
</dbReference>
<dbReference type="Proteomes" id="UP000288071">
    <property type="component" value="Unassembled WGS sequence"/>
</dbReference>
<dbReference type="Gene3D" id="3.40.50.1980">
    <property type="entry name" value="Nitrogenase molybdenum iron protein domain"/>
    <property type="match status" value="2"/>
</dbReference>
<dbReference type="InterPro" id="IPR050902">
    <property type="entry name" value="ABC_Transporter_SBP"/>
</dbReference>
<comment type="caution">
    <text evidence="2">The sequence shown here is derived from an EMBL/GenBank/DDBJ whole genome shotgun (WGS) entry which is preliminary data.</text>
</comment>
<keyword evidence="3" id="KW-1185">Reference proteome</keyword>
<reference evidence="2 3" key="1">
    <citation type="submission" date="2019-01" db="EMBL/GenBank/DDBJ databases">
        <title>Sinorhodobacter populi sp. nov. isolated from the symptomatic bark tissue of Populus euramericana canker.</title>
        <authorList>
            <person name="Xu G."/>
        </authorList>
    </citation>
    <scope>NUCLEOTIDE SEQUENCE [LARGE SCALE GENOMIC DNA]</scope>
    <source>
        <strain evidence="2 3">CGMCC 1.12963</strain>
    </source>
</reference>
<proteinExistence type="predicted"/>
<gene>
    <name evidence="2" type="ORF">EOW66_02710</name>
</gene>
<dbReference type="SUPFAM" id="SSF53807">
    <property type="entry name" value="Helical backbone' metal receptor"/>
    <property type="match status" value="1"/>
</dbReference>
<dbReference type="Pfam" id="PF01497">
    <property type="entry name" value="Peripla_BP_2"/>
    <property type="match status" value="1"/>
</dbReference>
<dbReference type="AlphaFoldDB" id="A0A443M0L9"/>
<reference evidence="3" key="2">
    <citation type="submission" date="2019-01" db="EMBL/GenBank/DDBJ databases">
        <title>Sinorhodobacter populi sp. nov. isolated from the symptomatic bark tissue of Populus euramericana canker.</title>
        <authorList>
            <person name="Li Y."/>
        </authorList>
    </citation>
    <scope>NUCLEOTIDE SEQUENCE [LARGE SCALE GENOMIC DNA]</scope>
    <source>
        <strain evidence="3">CGMCC 1.12963</strain>
    </source>
</reference>
<dbReference type="EMBL" id="SAVA01000001">
    <property type="protein sequence ID" value="RWR54991.1"/>
    <property type="molecule type" value="Genomic_DNA"/>
</dbReference>
<dbReference type="InterPro" id="IPR002491">
    <property type="entry name" value="ABC_transptr_periplasmic_BD"/>
</dbReference>
<dbReference type="PROSITE" id="PS50983">
    <property type="entry name" value="FE_B12_PBP"/>
    <property type="match status" value="1"/>
</dbReference>
<evidence type="ECO:0000313" key="2">
    <source>
        <dbReference type="EMBL" id="RWR54991.1"/>
    </source>
</evidence>
<sequence>MAPRTAPSTSGFVRRSERHKGWRALALAAALMLAPPAAAEMPRRVVSINLCTDQLAMLLAAPGQLVSVSNLARDPLASAMAERAAAYPENHGLAEEVFSLRPDLVLAGTFTSPATTGLLRRLGVPVETFAPASDMAAVRAEILAMGTALGRDEAARAMVAQFDADLAALRADPATGPRAALYYANSYSLGDKTLSGQILAAAGFRNVGAEAGLSIGGTLPLEVLILAHPDLIVSGQRYPGASRSEEVLDHPALAALGTASARAAMADRDWICGTPYVLRAVRALRAARDGLTE</sequence>